<dbReference type="EMBL" id="CAMPGE010016507">
    <property type="protein sequence ID" value="CAI2375060.1"/>
    <property type="molecule type" value="Genomic_DNA"/>
</dbReference>
<sequence length="344" mass="40444">METYSQKKCSLTKGLFTKRGSCFEILVFVGYIDQWQWLMKLLCRETKEYYEKREKEFRELQKLTLGRGWEIMQQIRRYYDKEAYLPSGFDLPLAFDGGFYVLPILESIMKDNSDLPTFRSLYLRSFGEKMGYSTTQNKEFDRVVNFIDHICQNYEDSLLSEFPKIPFETIKINKKFFDTRYLRNVLSKLLAIKECKITIQFDNIPPMLEVYGILKRIKDHEIITLENMIADGDTTKSVYPIVSSSSIKKIYLKENMAYLPQGKTRFSRDCQSLYTVTIAFINMLEESSITSSLESIHLSLLDNSDLHTHYSPKLKKMLEQVQETISGYVEERGMSFGFIFEHLV</sequence>
<name>A0AAD1XLU1_EUPCR</name>
<evidence type="ECO:0000313" key="2">
    <source>
        <dbReference type="Proteomes" id="UP001295684"/>
    </source>
</evidence>
<gene>
    <name evidence="1" type="ORF">ECRASSUSDP1_LOCUS16420</name>
</gene>
<reference evidence="1" key="1">
    <citation type="submission" date="2023-07" db="EMBL/GenBank/DDBJ databases">
        <authorList>
            <consortium name="AG Swart"/>
            <person name="Singh M."/>
            <person name="Singh A."/>
            <person name="Seah K."/>
            <person name="Emmerich C."/>
        </authorList>
    </citation>
    <scope>NUCLEOTIDE SEQUENCE</scope>
    <source>
        <strain evidence="1">DP1</strain>
    </source>
</reference>
<dbReference type="Proteomes" id="UP001295684">
    <property type="component" value="Unassembled WGS sequence"/>
</dbReference>
<organism evidence="1 2">
    <name type="scientific">Euplotes crassus</name>
    <dbReference type="NCBI Taxonomy" id="5936"/>
    <lineage>
        <taxon>Eukaryota</taxon>
        <taxon>Sar</taxon>
        <taxon>Alveolata</taxon>
        <taxon>Ciliophora</taxon>
        <taxon>Intramacronucleata</taxon>
        <taxon>Spirotrichea</taxon>
        <taxon>Hypotrichia</taxon>
        <taxon>Euplotida</taxon>
        <taxon>Euplotidae</taxon>
        <taxon>Moneuplotes</taxon>
    </lineage>
</organism>
<accession>A0AAD1XLU1</accession>
<protein>
    <submittedName>
        <fullName evidence="1">Uncharacterized protein</fullName>
    </submittedName>
</protein>
<keyword evidence="2" id="KW-1185">Reference proteome</keyword>
<dbReference type="AlphaFoldDB" id="A0AAD1XLU1"/>
<evidence type="ECO:0000313" key="1">
    <source>
        <dbReference type="EMBL" id="CAI2375060.1"/>
    </source>
</evidence>
<proteinExistence type="predicted"/>
<comment type="caution">
    <text evidence="1">The sequence shown here is derived from an EMBL/GenBank/DDBJ whole genome shotgun (WGS) entry which is preliminary data.</text>
</comment>